<dbReference type="CDD" id="cd00657">
    <property type="entry name" value="Ferritin_like"/>
    <property type="match status" value="1"/>
</dbReference>
<feature type="domain" description="Cupin type-2" evidence="1">
    <location>
        <begin position="203"/>
        <end position="278"/>
    </location>
</feature>
<evidence type="ECO:0000313" key="2">
    <source>
        <dbReference type="EMBL" id="MDZ5472919.1"/>
    </source>
</evidence>
<gene>
    <name evidence="2" type="ORF">SM124_14470</name>
</gene>
<dbReference type="InterPro" id="IPR052538">
    <property type="entry name" value="Flavonoid_dioxygenase-like"/>
</dbReference>
<dbReference type="CDD" id="cd02223">
    <property type="entry name" value="cupin_Bh2720-like"/>
    <property type="match status" value="1"/>
</dbReference>
<evidence type="ECO:0000259" key="1">
    <source>
        <dbReference type="Pfam" id="PF07883"/>
    </source>
</evidence>
<keyword evidence="3" id="KW-1185">Reference proteome</keyword>
<dbReference type="InterPro" id="IPR009078">
    <property type="entry name" value="Ferritin-like_SF"/>
</dbReference>
<comment type="caution">
    <text evidence="2">The sequence shown here is derived from an EMBL/GenBank/DDBJ whole genome shotgun (WGS) entry which is preliminary data.</text>
</comment>
<name>A0ABU5J0H8_9BACI</name>
<dbReference type="PANTHER" id="PTHR43346">
    <property type="entry name" value="LIGAND BINDING DOMAIN PROTEIN, PUTATIVE (AFU_ORTHOLOGUE AFUA_6G14370)-RELATED"/>
    <property type="match status" value="1"/>
</dbReference>
<dbReference type="Pfam" id="PF07883">
    <property type="entry name" value="Cupin_2"/>
    <property type="match status" value="1"/>
</dbReference>
<protein>
    <submittedName>
        <fullName evidence="2">Cupin domain-containing protein</fullName>
    </submittedName>
</protein>
<dbReference type="InterPro" id="IPR013096">
    <property type="entry name" value="Cupin_2"/>
</dbReference>
<dbReference type="Proteomes" id="UP001290455">
    <property type="component" value="Unassembled WGS sequence"/>
</dbReference>
<dbReference type="InterPro" id="IPR014710">
    <property type="entry name" value="RmlC-like_jellyroll"/>
</dbReference>
<dbReference type="SUPFAM" id="SSF51182">
    <property type="entry name" value="RmlC-like cupins"/>
    <property type="match status" value="1"/>
</dbReference>
<dbReference type="RefSeq" id="WP_322447219.1">
    <property type="nucleotide sequence ID" value="NZ_JAXOFX010000009.1"/>
</dbReference>
<reference evidence="2 3" key="1">
    <citation type="submission" date="2023-11" db="EMBL/GenBank/DDBJ databases">
        <title>Bacillus jintuensis, isolated from a mudflat on the Beibu Gulf coast.</title>
        <authorList>
            <person name="Li M."/>
        </authorList>
    </citation>
    <scope>NUCLEOTIDE SEQUENCE [LARGE SCALE GENOMIC DNA]</scope>
    <source>
        <strain evidence="2 3">31A1R</strain>
    </source>
</reference>
<organism evidence="2 3">
    <name type="scientific">Robertmurraya mangrovi</name>
    <dbReference type="NCBI Taxonomy" id="3098077"/>
    <lineage>
        <taxon>Bacteria</taxon>
        <taxon>Bacillati</taxon>
        <taxon>Bacillota</taxon>
        <taxon>Bacilli</taxon>
        <taxon>Bacillales</taxon>
        <taxon>Bacillaceae</taxon>
        <taxon>Robertmurraya</taxon>
    </lineage>
</organism>
<dbReference type="InterPro" id="IPR011051">
    <property type="entry name" value="RmlC_Cupin_sf"/>
</dbReference>
<dbReference type="EMBL" id="JAXOFX010000009">
    <property type="protein sequence ID" value="MDZ5472919.1"/>
    <property type="molecule type" value="Genomic_DNA"/>
</dbReference>
<proteinExistence type="predicted"/>
<dbReference type="PANTHER" id="PTHR43346:SF1">
    <property type="entry name" value="QUERCETIN 2,3-DIOXYGENASE-RELATED"/>
    <property type="match status" value="1"/>
</dbReference>
<evidence type="ECO:0000313" key="3">
    <source>
        <dbReference type="Proteomes" id="UP001290455"/>
    </source>
</evidence>
<dbReference type="SUPFAM" id="SSF47240">
    <property type="entry name" value="Ferritin-like"/>
    <property type="match status" value="1"/>
</dbReference>
<dbReference type="Gene3D" id="2.60.120.10">
    <property type="entry name" value="Jelly Rolls"/>
    <property type="match status" value="1"/>
</dbReference>
<accession>A0ABU5J0H8</accession>
<sequence>MYFMPNMYSYPYYASGITPTTDLSMLRYSQEDYHQAAESLLGAIKREASAMELHRELAHFAPNQEHKSEILHSIEKKQAHLMQFTNLYIQLTGSHPMYQIEKTPFQSYRDGLQKAYNKEVESYGEYHKNYLLHQQPQLQNVFLRALTDEHESATRFGYLNESMSSRATDFGKQPFVVNIEEATKQNNTFRTAIWTGTHLQLTLMSINVGEDIGLEIHPNLDQFLRVEQGQGMVLMGDRKEQLNFQQKVSDGYAIIIPAGKWHNLINTGKEPLKLYSIYAPPQHPFGTVHETKAIAMAAEEEHNH</sequence>